<evidence type="ECO:0000256" key="2">
    <source>
        <dbReference type="ARBA" id="ARBA00022692"/>
    </source>
</evidence>
<keyword evidence="2" id="KW-0812">Transmembrane</keyword>
<dbReference type="PANTHER" id="PTHR35371:SF1">
    <property type="entry name" value="BLR7753 PROTEIN"/>
    <property type="match status" value="1"/>
</dbReference>
<dbReference type="Pfam" id="PF01124">
    <property type="entry name" value="MAPEG"/>
    <property type="match status" value="1"/>
</dbReference>
<dbReference type="RefSeq" id="WP_249247489.1">
    <property type="nucleotide sequence ID" value="NZ_JAKIKT010000001.1"/>
</dbReference>
<reference evidence="5 6" key="1">
    <citation type="submission" date="2022-01" db="EMBL/GenBank/DDBJ databases">
        <title>Whole genome-based taxonomy of the Shewanellaceae.</title>
        <authorList>
            <person name="Martin-Rodriguez A.J."/>
        </authorList>
    </citation>
    <scope>NUCLEOTIDE SEQUENCE [LARGE SCALE GENOMIC DNA]</scope>
    <source>
        <strain evidence="5 6">DSM 21332</strain>
    </source>
</reference>
<sequence length="127" mass="13688">MTILLTCLLIAMLLPYLSKLPVGFAMAKAGGYDNEHPRAQQARLEGMGARAVAAHQNAFESLLIFGLGVVAVMATDSVNDTAETAAIVHVVARIAYHIFYLSNHDKLRSTAWFAGIIPSFVILAQAF</sequence>
<dbReference type="Proteomes" id="UP001202831">
    <property type="component" value="Unassembled WGS sequence"/>
</dbReference>
<dbReference type="EMBL" id="JAKIKT010000001">
    <property type="protein sequence ID" value="MCL2912669.1"/>
    <property type="molecule type" value="Genomic_DNA"/>
</dbReference>
<protein>
    <submittedName>
        <fullName evidence="5">MAPEG family protein</fullName>
    </submittedName>
</protein>
<keyword evidence="6" id="KW-1185">Reference proteome</keyword>
<gene>
    <name evidence="5" type="ORF">L2725_02550</name>
</gene>
<evidence type="ECO:0000256" key="4">
    <source>
        <dbReference type="ARBA" id="ARBA00023136"/>
    </source>
</evidence>
<keyword evidence="4" id="KW-0472">Membrane</keyword>
<evidence type="ECO:0000313" key="5">
    <source>
        <dbReference type="EMBL" id="MCL2912669.1"/>
    </source>
</evidence>
<name>A0ABT0N2J5_9GAMM</name>
<proteinExistence type="predicted"/>
<keyword evidence="3" id="KW-1133">Transmembrane helix</keyword>
<dbReference type="InterPro" id="IPR001129">
    <property type="entry name" value="Membr-assoc_MAPEG"/>
</dbReference>
<dbReference type="SUPFAM" id="SSF161084">
    <property type="entry name" value="MAPEG domain-like"/>
    <property type="match status" value="1"/>
</dbReference>
<evidence type="ECO:0000256" key="3">
    <source>
        <dbReference type="ARBA" id="ARBA00022989"/>
    </source>
</evidence>
<accession>A0ABT0N2J5</accession>
<evidence type="ECO:0000256" key="1">
    <source>
        <dbReference type="ARBA" id="ARBA00004370"/>
    </source>
</evidence>
<dbReference type="InterPro" id="IPR023352">
    <property type="entry name" value="MAPEG-like_dom_sf"/>
</dbReference>
<comment type="caution">
    <text evidence="5">The sequence shown here is derived from an EMBL/GenBank/DDBJ whole genome shotgun (WGS) entry which is preliminary data.</text>
</comment>
<dbReference type="Gene3D" id="1.20.120.550">
    <property type="entry name" value="Membrane associated eicosanoid/glutathione metabolism-like domain"/>
    <property type="match status" value="1"/>
</dbReference>
<dbReference type="PANTHER" id="PTHR35371">
    <property type="entry name" value="INNER MEMBRANE PROTEIN"/>
    <property type="match status" value="1"/>
</dbReference>
<evidence type="ECO:0000313" key="6">
    <source>
        <dbReference type="Proteomes" id="UP001202831"/>
    </source>
</evidence>
<comment type="subcellular location">
    <subcellularLocation>
        <location evidence="1">Membrane</location>
    </subcellularLocation>
</comment>
<organism evidence="5 6">
    <name type="scientific">Shewanella corallii</name>
    <dbReference type="NCBI Taxonomy" id="560080"/>
    <lineage>
        <taxon>Bacteria</taxon>
        <taxon>Pseudomonadati</taxon>
        <taxon>Pseudomonadota</taxon>
        <taxon>Gammaproteobacteria</taxon>
        <taxon>Alteromonadales</taxon>
        <taxon>Shewanellaceae</taxon>
        <taxon>Shewanella</taxon>
    </lineage>
</organism>